<dbReference type="Pfam" id="PF00145">
    <property type="entry name" value="DNA_methylase"/>
    <property type="match status" value="1"/>
</dbReference>
<keyword evidence="4 7" id="KW-0949">S-adenosyl-L-methionine</keyword>
<dbReference type="PANTHER" id="PTHR10629">
    <property type="entry name" value="CYTOSINE-SPECIFIC METHYLTRANSFERASE"/>
    <property type="match status" value="1"/>
</dbReference>
<evidence type="ECO:0000256" key="2">
    <source>
        <dbReference type="ARBA" id="ARBA00022603"/>
    </source>
</evidence>
<comment type="similarity">
    <text evidence="7 8">Belongs to the class I-like SAM-binding methyltransferase superfamily. C5-methyltransferase family.</text>
</comment>
<dbReference type="PANTHER" id="PTHR10629:SF52">
    <property type="entry name" value="DNA (CYTOSINE-5)-METHYLTRANSFERASE 1"/>
    <property type="match status" value="1"/>
</dbReference>
<dbReference type="GO" id="GO:0044027">
    <property type="term" value="P:negative regulation of gene expression via chromosomal CpG island methylation"/>
    <property type="evidence" value="ECO:0007669"/>
    <property type="project" value="TreeGrafter"/>
</dbReference>
<reference evidence="9 10" key="1">
    <citation type="submission" date="2019-12" db="EMBL/GenBank/DDBJ databases">
        <title>Enteriobacteria Tanzani isolates_8377-8380.</title>
        <authorList>
            <person name="Subbiah M."/>
            <person name="Call D."/>
        </authorList>
    </citation>
    <scope>NUCLEOTIDE SEQUENCE [LARGE SCALE GENOMIC DNA]</scope>
    <source>
        <strain evidence="9 10">8380wG1</strain>
    </source>
</reference>
<dbReference type="RefSeq" id="WP_033802311.1">
    <property type="nucleotide sequence ID" value="NZ_BFGC01000024.1"/>
</dbReference>
<dbReference type="GO" id="GO:0003677">
    <property type="term" value="F:DNA binding"/>
    <property type="evidence" value="ECO:0007669"/>
    <property type="project" value="TreeGrafter"/>
</dbReference>
<comment type="caution">
    <text evidence="9">The sequence shown here is derived from an EMBL/GenBank/DDBJ whole genome shotgun (WGS) entry which is preliminary data.</text>
</comment>
<organism evidence="9 10">
    <name type="scientific">Escherichia coli</name>
    <dbReference type="NCBI Taxonomy" id="562"/>
    <lineage>
        <taxon>Bacteria</taxon>
        <taxon>Pseudomonadati</taxon>
        <taxon>Pseudomonadota</taxon>
        <taxon>Gammaproteobacteria</taxon>
        <taxon>Enterobacterales</taxon>
        <taxon>Enterobacteriaceae</taxon>
        <taxon>Escherichia</taxon>
    </lineage>
</organism>
<evidence type="ECO:0000256" key="4">
    <source>
        <dbReference type="ARBA" id="ARBA00022691"/>
    </source>
</evidence>
<name>A0A3Y1JJB8_ECOLX</name>
<evidence type="ECO:0000256" key="3">
    <source>
        <dbReference type="ARBA" id="ARBA00022679"/>
    </source>
</evidence>
<comment type="catalytic activity">
    <reaction evidence="6">
        <text>a 2'-deoxycytidine in DNA + S-adenosyl-L-methionine = a 5-methyl-2'-deoxycytidine in DNA + S-adenosyl-L-homocysteine + H(+)</text>
        <dbReference type="Rhea" id="RHEA:13681"/>
        <dbReference type="Rhea" id="RHEA-COMP:11369"/>
        <dbReference type="Rhea" id="RHEA-COMP:11370"/>
        <dbReference type="ChEBI" id="CHEBI:15378"/>
        <dbReference type="ChEBI" id="CHEBI:57856"/>
        <dbReference type="ChEBI" id="CHEBI:59789"/>
        <dbReference type="ChEBI" id="CHEBI:85452"/>
        <dbReference type="ChEBI" id="CHEBI:85454"/>
        <dbReference type="EC" id="2.1.1.37"/>
    </reaction>
</comment>
<dbReference type="PROSITE" id="PS51679">
    <property type="entry name" value="SAM_MT_C5"/>
    <property type="match status" value="1"/>
</dbReference>
<dbReference type="GO" id="GO:0009307">
    <property type="term" value="P:DNA restriction-modification system"/>
    <property type="evidence" value="ECO:0007669"/>
    <property type="project" value="UniProtKB-KW"/>
</dbReference>
<evidence type="ECO:0000256" key="7">
    <source>
        <dbReference type="PROSITE-ProRule" id="PRU01016"/>
    </source>
</evidence>
<dbReference type="InterPro" id="IPR001525">
    <property type="entry name" value="C5_MeTfrase"/>
</dbReference>
<dbReference type="InterPro" id="IPR050390">
    <property type="entry name" value="C5-Methyltransferase"/>
</dbReference>
<evidence type="ECO:0000256" key="5">
    <source>
        <dbReference type="ARBA" id="ARBA00022747"/>
    </source>
</evidence>
<dbReference type="SUPFAM" id="SSF53335">
    <property type="entry name" value="S-adenosyl-L-methionine-dependent methyltransferases"/>
    <property type="match status" value="1"/>
</dbReference>
<proteinExistence type="inferred from homology"/>
<dbReference type="GO" id="GO:0003886">
    <property type="term" value="F:DNA (cytosine-5-)-methyltransferase activity"/>
    <property type="evidence" value="ECO:0007669"/>
    <property type="project" value="UniProtKB-EC"/>
</dbReference>
<dbReference type="InterPro" id="IPR029063">
    <property type="entry name" value="SAM-dependent_MTases_sf"/>
</dbReference>
<feature type="active site" evidence="7">
    <location>
        <position position="118"/>
    </location>
</feature>
<keyword evidence="2 7" id="KW-0489">Methyltransferase</keyword>
<dbReference type="Gene3D" id="3.90.120.10">
    <property type="entry name" value="DNA Methylase, subunit A, domain 2"/>
    <property type="match status" value="1"/>
</dbReference>
<dbReference type="GO" id="GO:0032259">
    <property type="term" value="P:methylation"/>
    <property type="evidence" value="ECO:0007669"/>
    <property type="project" value="UniProtKB-KW"/>
</dbReference>
<dbReference type="Gene3D" id="3.40.50.150">
    <property type="entry name" value="Vaccinia Virus protein VP39"/>
    <property type="match status" value="1"/>
</dbReference>
<dbReference type="NCBIfam" id="TIGR00675">
    <property type="entry name" value="dcm"/>
    <property type="match status" value="1"/>
</dbReference>
<evidence type="ECO:0000313" key="10">
    <source>
        <dbReference type="Proteomes" id="UP000430387"/>
    </source>
</evidence>
<keyword evidence="5" id="KW-0680">Restriction system</keyword>
<dbReference type="PRINTS" id="PR00105">
    <property type="entry name" value="C5METTRFRASE"/>
</dbReference>
<gene>
    <name evidence="9" type="primary">dcm</name>
    <name evidence="9" type="ORF">GQA06_07340</name>
</gene>
<dbReference type="EMBL" id="WTQJ01000091">
    <property type="protein sequence ID" value="MWR13613.1"/>
    <property type="molecule type" value="Genomic_DNA"/>
</dbReference>
<dbReference type="Proteomes" id="UP000430387">
    <property type="component" value="Unassembled WGS sequence"/>
</dbReference>
<dbReference type="AlphaFoldDB" id="A0A3Y1JJB8"/>
<evidence type="ECO:0000313" key="9">
    <source>
        <dbReference type="EMBL" id="MWR13613.1"/>
    </source>
</evidence>
<sequence>MKNKYSLNQLSKKLSDWQWESKQQNNAGIQVLDLFCGAGGMSSGFATIANETGFYRMIGGVDINPVSIKSYEKNINAPGIEADVFKISENKLATMEFLKSIPNYNPSQPLVLIGCAPCQGFSAHRKKNWDTPDHRNGLVECFADIASFIEPECIIMENVPELLSGRYWHHFEYFRDKLQEKGYIVKQSIHNAATFGVPQERFRAIVIAMKSDFNLPEGKLNRENFKTVKDAIGQLPPVSAGENNVFDKMHKSASHRKSTIEVIKQIPLDGGSRPAGVGPKCLQNFKGFADVYGRLYWNKPSITITHYARNPASGRFVHPEQHRGLTAREAARLQSFPDNYEFCGGFDDIFRQIGEAVPPLMSLNIAFETMKNLNGDVSVLQQDLVHSPVNDSYAGIIAGIKGGRI</sequence>
<accession>A0A3Y1JJB8</accession>
<dbReference type="EC" id="2.1.1.37" evidence="1"/>
<evidence type="ECO:0000256" key="8">
    <source>
        <dbReference type="RuleBase" id="RU000416"/>
    </source>
</evidence>
<protein>
    <recommendedName>
        <fullName evidence="1">DNA (cytosine-5-)-methyltransferase</fullName>
        <ecNumber evidence="1">2.1.1.37</ecNumber>
    </recommendedName>
</protein>
<evidence type="ECO:0000256" key="1">
    <source>
        <dbReference type="ARBA" id="ARBA00011975"/>
    </source>
</evidence>
<evidence type="ECO:0000256" key="6">
    <source>
        <dbReference type="ARBA" id="ARBA00047422"/>
    </source>
</evidence>
<keyword evidence="3 7" id="KW-0808">Transferase</keyword>